<feature type="region of interest" description="Disordered" evidence="1">
    <location>
        <begin position="65"/>
        <end position="95"/>
    </location>
</feature>
<feature type="compositionally biased region" description="Basic and acidic residues" evidence="1">
    <location>
        <begin position="65"/>
        <end position="76"/>
    </location>
</feature>
<feature type="compositionally biased region" description="Polar residues" evidence="1">
    <location>
        <begin position="128"/>
        <end position="137"/>
    </location>
</feature>
<gene>
    <name evidence="2" type="ORF">TSAR_003897</name>
</gene>
<feature type="region of interest" description="Disordered" evidence="1">
    <location>
        <begin position="119"/>
        <end position="164"/>
    </location>
</feature>
<accession>A0A232EZR9</accession>
<evidence type="ECO:0000256" key="1">
    <source>
        <dbReference type="SAM" id="MobiDB-lite"/>
    </source>
</evidence>
<reference evidence="2 3" key="1">
    <citation type="journal article" date="2017" name="Curr. Biol.">
        <title>The Evolution of Venom by Co-option of Single-Copy Genes.</title>
        <authorList>
            <person name="Martinson E.O."/>
            <person name="Mrinalini"/>
            <person name="Kelkar Y.D."/>
            <person name="Chang C.H."/>
            <person name="Werren J.H."/>
        </authorList>
    </citation>
    <scope>NUCLEOTIDE SEQUENCE [LARGE SCALE GENOMIC DNA]</scope>
    <source>
        <strain evidence="2 3">Alberta</strain>
        <tissue evidence="2">Whole body</tissue>
    </source>
</reference>
<keyword evidence="3" id="KW-1185">Reference proteome</keyword>
<proteinExistence type="predicted"/>
<organism evidence="2 3">
    <name type="scientific">Trichomalopsis sarcophagae</name>
    <dbReference type="NCBI Taxonomy" id="543379"/>
    <lineage>
        <taxon>Eukaryota</taxon>
        <taxon>Metazoa</taxon>
        <taxon>Ecdysozoa</taxon>
        <taxon>Arthropoda</taxon>
        <taxon>Hexapoda</taxon>
        <taxon>Insecta</taxon>
        <taxon>Pterygota</taxon>
        <taxon>Neoptera</taxon>
        <taxon>Endopterygota</taxon>
        <taxon>Hymenoptera</taxon>
        <taxon>Apocrita</taxon>
        <taxon>Proctotrupomorpha</taxon>
        <taxon>Chalcidoidea</taxon>
        <taxon>Pteromalidae</taxon>
        <taxon>Pteromalinae</taxon>
        <taxon>Trichomalopsis</taxon>
    </lineage>
</organism>
<dbReference type="EMBL" id="NNAY01001538">
    <property type="protein sequence ID" value="OXU23658.1"/>
    <property type="molecule type" value="Genomic_DNA"/>
</dbReference>
<protein>
    <submittedName>
        <fullName evidence="2">Uncharacterized protein</fullName>
    </submittedName>
</protein>
<evidence type="ECO:0000313" key="3">
    <source>
        <dbReference type="Proteomes" id="UP000215335"/>
    </source>
</evidence>
<evidence type="ECO:0000313" key="2">
    <source>
        <dbReference type="EMBL" id="OXU23658.1"/>
    </source>
</evidence>
<sequence length="200" mass="23002">MNDLLHLFHLHASKPLQLPEYWRDLVQLGLFEYHASSLHKNSHNHPYAPRWASIVMSEMFRAAGFKRESKKEKRDPALQGPRTQSQANRVTAQSRQTRAVFSPYSLKLEKAINKPHHVHENGEDFTEHSSLTTSTKTGRIPKFSSSHTREREGNKHTSTRAMSHRHQGTLIDDIITIIVLPNFTYTVYAECFKQISGEDS</sequence>
<name>A0A232EZR9_9HYME</name>
<dbReference type="AlphaFoldDB" id="A0A232EZR9"/>
<comment type="caution">
    <text evidence="2">The sequence shown here is derived from an EMBL/GenBank/DDBJ whole genome shotgun (WGS) entry which is preliminary data.</text>
</comment>
<feature type="compositionally biased region" description="Polar residues" evidence="1">
    <location>
        <begin position="81"/>
        <end position="95"/>
    </location>
</feature>
<dbReference type="Proteomes" id="UP000215335">
    <property type="component" value="Unassembled WGS sequence"/>
</dbReference>